<comment type="catalytic activity">
    <reaction evidence="1">
        <text>ATP + protein L-histidine = ADP + protein N-phospho-L-histidine.</text>
        <dbReference type="EC" id="2.7.13.3"/>
    </reaction>
</comment>
<dbReference type="CDD" id="cd00082">
    <property type="entry name" value="HisKA"/>
    <property type="match status" value="1"/>
</dbReference>
<dbReference type="Gene3D" id="3.30.450.20">
    <property type="entry name" value="PAS domain"/>
    <property type="match status" value="3"/>
</dbReference>
<dbReference type="InterPro" id="IPR013656">
    <property type="entry name" value="PAS_4"/>
</dbReference>
<evidence type="ECO:0000259" key="9">
    <source>
        <dbReference type="PROSITE" id="PS50113"/>
    </source>
</evidence>
<dbReference type="InterPro" id="IPR000014">
    <property type="entry name" value="PAS"/>
</dbReference>
<evidence type="ECO:0000256" key="5">
    <source>
        <dbReference type="ARBA" id="ARBA00022679"/>
    </source>
</evidence>
<dbReference type="InterPro" id="IPR036097">
    <property type="entry name" value="HisK_dim/P_sf"/>
</dbReference>
<keyword evidence="6" id="KW-0418">Kinase</keyword>
<keyword evidence="4" id="KW-0597">Phosphoprotein</keyword>
<dbReference type="Pfam" id="PF02518">
    <property type="entry name" value="HATPase_c"/>
    <property type="match status" value="1"/>
</dbReference>
<dbReference type="PRINTS" id="PR00344">
    <property type="entry name" value="BCTRLSENSOR"/>
</dbReference>
<dbReference type="InterPro" id="IPR001610">
    <property type="entry name" value="PAC"/>
</dbReference>
<dbReference type="EMBL" id="JAGQDE010000011">
    <property type="protein sequence ID" value="MBQ0959973.1"/>
    <property type="molecule type" value="Genomic_DNA"/>
</dbReference>
<keyword evidence="11" id="KW-1185">Reference proteome</keyword>
<dbReference type="InterPro" id="IPR036890">
    <property type="entry name" value="HATPase_C_sf"/>
</dbReference>
<keyword evidence="5" id="KW-0808">Transferase</keyword>
<dbReference type="InterPro" id="IPR003594">
    <property type="entry name" value="HATPase_dom"/>
</dbReference>
<evidence type="ECO:0000256" key="6">
    <source>
        <dbReference type="ARBA" id="ARBA00022777"/>
    </source>
</evidence>
<dbReference type="SMART" id="SM00086">
    <property type="entry name" value="PAC"/>
    <property type="match status" value="3"/>
</dbReference>
<reference evidence="10" key="1">
    <citation type="submission" date="2021-04" db="EMBL/GenBank/DDBJ databases">
        <title>The genome sequence of Ideonella sp. 4Y11.</title>
        <authorList>
            <person name="Liu Y."/>
        </authorList>
    </citation>
    <scope>NUCLEOTIDE SEQUENCE</scope>
    <source>
        <strain evidence="10">4Y11</strain>
    </source>
</reference>
<dbReference type="InterPro" id="IPR005467">
    <property type="entry name" value="His_kinase_dom"/>
</dbReference>
<dbReference type="CDD" id="cd00130">
    <property type="entry name" value="PAS"/>
    <property type="match status" value="3"/>
</dbReference>
<dbReference type="Gene3D" id="1.10.287.130">
    <property type="match status" value="1"/>
</dbReference>
<organism evidence="10 11">
    <name type="scientific">Ideonella aquatica</name>
    <dbReference type="NCBI Taxonomy" id="2824119"/>
    <lineage>
        <taxon>Bacteria</taxon>
        <taxon>Pseudomonadati</taxon>
        <taxon>Pseudomonadota</taxon>
        <taxon>Betaproteobacteria</taxon>
        <taxon>Burkholderiales</taxon>
        <taxon>Sphaerotilaceae</taxon>
        <taxon>Ideonella</taxon>
    </lineage>
</organism>
<evidence type="ECO:0000256" key="2">
    <source>
        <dbReference type="ARBA" id="ARBA00004429"/>
    </source>
</evidence>
<gene>
    <name evidence="10" type="ORF">KAK06_13550</name>
</gene>
<evidence type="ECO:0000259" key="7">
    <source>
        <dbReference type="PROSITE" id="PS50109"/>
    </source>
</evidence>
<dbReference type="SUPFAM" id="SSF55874">
    <property type="entry name" value="ATPase domain of HSP90 chaperone/DNA topoisomerase II/histidine kinase"/>
    <property type="match status" value="1"/>
</dbReference>
<dbReference type="InterPro" id="IPR035965">
    <property type="entry name" value="PAS-like_dom_sf"/>
</dbReference>
<evidence type="ECO:0000256" key="1">
    <source>
        <dbReference type="ARBA" id="ARBA00000085"/>
    </source>
</evidence>
<evidence type="ECO:0000313" key="10">
    <source>
        <dbReference type="EMBL" id="MBQ0959973.1"/>
    </source>
</evidence>
<feature type="domain" description="Histidine kinase" evidence="7">
    <location>
        <begin position="400"/>
        <end position="617"/>
    </location>
</feature>
<dbReference type="EC" id="2.7.13.3" evidence="3"/>
<dbReference type="FunFam" id="3.30.565.10:FF:000006">
    <property type="entry name" value="Sensor histidine kinase WalK"/>
    <property type="match status" value="1"/>
</dbReference>
<dbReference type="InterPro" id="IPR004358">
    <property type="entry name" value="Sig_transdc_His_kin-like_C"/>
</dbReference>
<dbReference type="NCBIfam" id="TIGR00229">
    <property type="entry name" value="sensory_box"/>
    <property type="match status" value="3"/>
</dbReference>
<dbReference type="GO" id="GO:0005886">
    <property type="term" value="C:plasma membrane"/>
    <property type="evidence" value="ECO:0007669"/>
    <property type="project" value="UniProtKB-SubCell"/>
</dbReference>
<dbReference type="Pfam" id="PF00512">
    <property type="entry name" value="HisKA"/>
    <property type="match status" value="1"/>
</dbReference>
<protein>
    <recommendedName>
        <fullName evidence="3">histidine kinase</fullName>
        <ecNumber evidence="3">2.7.13.3</ecNumber>
    </recommendedName>
</protein>
<sequence>MHDDFSSFFDFLPIGAYRSHPDGTMLRANPALVHINGYSTEAELLRAVRDIGSEWYVQPGRRREFMRLLARDGQVQGFVSEIHRHRSRERIWVREHAHALRDAEGRVRCYEGTVEDISDLEHSRDQVDRIADQVSGMVFRTVMQPDGTRVFSYVSRGVRELLGLTPEQVMADGDAIRRLWHPADAARVAAASEAARASGRTLSIEHRVVLTDGTEKWLHVRSTPVHLSPQRSEYAGVVIDVTARKRAEARLLESNERWKLALNSTGDGVWDWNLQTGDETYSEQFLAMYGYTEADLAHNPRVLDSLTHPDDVPAMLRDREAHFSGRTPTYVNEHRVRCHDGQWKWVLSRGLVIERDADGRPARMIGTHTDITARRQADALRIERDRAEAANQAKTQLLSRVSHELRTPLNAVLGFAQLLQRDLPPGSTATEWTGHILQAGRHLLDLVDEVLDLSAAQSGQLQLSLSDLSAEPLLDEAWSMVQAAPLAGRPPCSLVRDIPPALPPVRADRRRLLQVLVNLLSNAVKYNRPGGAVHVALRADGPAIVFEVRDEGEGLTPEQIARLFSPFERLDAARRGIEGTGLGLSLSQQLAQAMGGTLSAHSAPGQGATFALRLPWA</sequence>
<dbReference type="PROSITE" id="PS50109">
    <property type="entry name" value="HIS_KIN"/>
    <property type="match status" value="1"/>
</dbReference>
<evidence type="ECO:0000313" key="11">
    <source>
        <dbReference type="Proteomes" id="UP000678374"/>
    </source>
</evidence>
<dbReference type="PANTHER" id="PTHR43047:SF72">
    <property type="entry name" value="OSMOSENSING HISTIDINE PROTEIN KINASE SLN1"/>
    <property type="match status" value="1"/>
</dbReference>
<proteinExistence type="predicted"/>
<dbReference type="InterPro" id="IPR003661">
    <property type="entry name" value="HisK_dim/P_dom"/>
</dbReference>
<comment type="caution">
    <text evidence="10">The sequence shown here is derived from an EMBL/GenBank/DDBJ whole genome shotgun (WGS) entry which is preliminary data.</text>
</comment>
<dbReference type="PROSITE" id="PS50113">
    <property type="entry name" value="PAC"/>
    <property type="match status" value="3"/>
</dbReference>
<dbReference type="SMART" id="SM00388">
    <property type="entry name" value="HisKA"/>
    <property type="match status" value="1"/>
</dbReference>
<feature type="domain" description="PAS" evidence="8">
    <location>
        <begin position="123"/>
        <end position="199"/>
    </location>
</feature>
<evidence type="ECO:0000256" key="4">
    <source>
        <dbReference type="ARBA" id="ARBA00022553"/>
    </source>
</evidence>
<comment type="subcellular location">
    <subcellularLocation>
        <location evidence="2">Cell inner membrane</location>
        <topology evidence="2">Multi-pass membrane protein</topology>
    </subcellularLocation>
</comment>
<dbReference type="SUPFAM" id="SSF55785">
    <property type="entry name" value="PYP-like sensor domain (PAS domain)"/>
    <property type="match status" value="3"/>
</dbReference>
<dbReference type="SMART" id="SM00387">
    <property type="entry name" value="HATPase_c"/>
    <property type="match status" value="1"/>
</dbReference>
<dbReference type="SMART" id="SM00091">
    <property type="entry name" value="PAS"/>
    <property type="match status" value="3"/>
</dbReference>
<feature type="domain" description="PAC" evidence="9">
    <location>
        <begin position="202"/>
        <end position="253"/>
    </location>
</feature>
<feature type="domain" description="PAC" evidence="9">
    <location>
        <begin position="330"/>
        <end position="383"/>
    </location>
</feature>
<name>A0A940YGU6_9BURK</name>
<dbReference type="Proteomes" id="UP000678374">
    <property type="component" value="Unassembled WGS sequence"/>
</dbReference>
<accession>A0A940YGU6</accession>
<dbReference type="PANTHER" id="PTHR43047">
    <property type="entry name" value="TWO-COMPONENT HISTIDINE PROTEIN KINASE"/>
    <property type="match status" value="1"/>
</dbReference>
<dbReference type="SUPFAM" id="SSF47384">
    <property type="entry name" value="Homodimeric domain of signal transducing histidine kinase"/>
    <property type="match status" value="1"/>
</dbReference>
<dbReference type="AlphaFoldDB" id="A0A940YGU6"/>
<dbReference type="GO" id="GO:0009927">
    <property type="term" value="F:histidine phosphotransfer kinase activity"/>
    <property type="evidence" value="ECO:0007669"/>
    <property type="project" value="TreeGrafter"/>
</dbReference>
<dbReference type="Pfam" id="PF08448">
    <property type="entry name" value="PAS_4"/>
    <property type="match status" value="1"/>
</dbReference>
<dbReference type="GO" id="GO:0000155">
    <property type="term" value="F:phosphorelay sensor kinase activity"/>
    <property type="evidence" value="ECO:0007669"/>
    <property type="project" value="InterPro"/>
</dbReference>
<dbReference type="InterPro" id="IPR013655">
    <property type="entry name" value="PAS_fold_3"/>
</dbReference>
<dbReference type="Pfam" id="PF08447">
    <property type="entry name" value="PAS_3"/>
    <property type="match status" value="2"/>
</dbReference>
<dbReference type="InterPro" id="IPR000700">
    <property type="entry name" value="PAS-assoc_C"/>
</dbReference>
<dbReference type="RefSeq" id="WP_210802652.1">
    <property type="nucleotide sequence ID" value="NZ_JAGQDE010000011.1"/>
</dbReference>
<evidence type="ECO:0000259" key="8">
    <source>
        <dbReference type="PROSITE" id="PS50112"/>
    </source>
</evidence>
<dbReference type="Gene3D" id="3.30.565.10">
    <property type="entry name" value="Histidine kinase-like ATPase, C-terminal domain"/>
    <property type="match status" value="1"/>
</dbReference>
<dbReference type="PROSITE" id="PS50112">
    <property type="entry name" value="PAS"/>
    <property type="match status" value="1"/>
</dbReference>
<feature type="domain" description="PAC" evidence="9">
    <location>
        <begin position="76"/>
        <end position="129"/>
    </location>
</feature>
<evidence type="ECO:0000256" key="3">
    <source>
        <dbReference type="ARBA" id="ARBA00012438"/>
    </source>
</evidence>